<dbReference type="SUPFAM" id="SSF53649">
    <property type="entry name" value="Alkaline phosphatase-like"/>
    <property type="match status" value="1"/>
</dbReference>
<dbReference type="InterPro" id="IPR017850">
    <property type="entry name" value="Alkaline_phosphatase_core_sf"/>
</dbReference>
<dbReference type="PANTHER" id="PTHR43737">
    <property type="entry name" value="BLL7424 PROTEIN"/>
    <property type="match status" value="1"/>
</dbReference>
<name>A0A517RFE1_9PLAN</name>
<sequence>MTIWTWNSAESDATIDHISDFLSLNSHLQSSPTDNYTKLLPFLEKVTPMLSIWGPETKLCDRISRREILKIGGLGLGGLSLPQLLQAESASGKSKRHKAVIMIYMCGAPSHQDMYDLKMDAPSEIRGEFRPINTKVPGFQICEHMPRLGNIAEKIIPLRSVHGSPNGAHDSFICYTGRTTRNQPAGGWPSIGSVVSKLSGPADPAVPPFVGLAPNTGHPPYGSPGLPGFLGVSHSAFRPSGPSSKNMVLNGIDEARLNNRKQLLATFDQFKREADASGSMQGMDDMNQQVFNILTSNKLVNALDLSQEDPAIRERYGKGDPKNYGDGAPRNLEHFLMARRLVEAGARIVTLNFGRWDFHSNNFGGLKETHLPQFDQGLATLIEDLHERGMADDVAVVAWGEFGRTPKINKDGGRDHWPAVGGGLLAGGGFKTGQVIGATDRLGAQIANRPIHFGEVFATLYHHLGIDYNSAPMHDLAGRPQYLVDDYEPLHEVI</sequence>
<gene>
    <name evidence="1" type="ORF">Pan241w_26830</name>
</gene>
<accession>A0A517RFE1</accession>
<dbReference type="InterPro" id="IPR010869">
    <property type="entry name" value="DUF1501"/>
</dbReference>
<dbReference type="Pfam" id="PF07394">
    <property type="entry name" value="DUF1501"/>
    <property type="match status" value="1"/>
</dbReference>
<keyword evidence="2" id="KW-1185">Reference proteome</keyword>
<proteinExistence type="predicted"/>
<reference evidence="1 2" key="1">
    <citation type="submission" date="2019-02" db="EMBL/GenBank/DDBJ databases">
        <title>Deep-cultivation of Planctomycetes and their phenomic and genomic characterization uncovers novel biology.</title>
        <authorList>
            <person name="Wiegand S."/>
            <person name="Jogler M."/>
            <person name="Boedeker C."/>
            <person name="Pinto D."/>
            <person name="Vollmers J."/>
            <person name="Rivas-Marin E."/>
            <person name="Kohn T."/>
            <person name="Peeters S.H."/>
            <person name="Heuer A."/>
            <person name="Rast P."/>
            <person name="Oberbeckmann S."/>
            <person name="Bunk B."/>
            <person name="Jeske O."/>
            <person name="Meyerdierks A."/>
            <person name="Storesund J.E."/>
            <person name="Kallscheuer N."/>
            <person name="Luecker S."/>
            <person name="Lage O.M."/>
            <person name="Pohl T."/>
            <person name="Merkel B.J."/>
            <person name="Hornburger P."/>
            <person name="Mueller R.-W."/>
            <person name="Bruemmer F."/>
            <person name="Labrenz M."/>
            <person name="Spormann A.M."/>
            <person name="Op den Camp H."/>
            <person name="Overmann J."/>
            <person name="Amann R."/>
            <person name="Jetten M.S.M."/>
            <person name="Mascher T."/>
            <person name="Medema M.H."/>
            <person name="Devos D.P."/>
            <person name="Kaster A.-K."/>
            <person name="Ovreas L."/>
            <person name="Rohde M."/>
            <person name="Galperin M.Y."/>
            <person name="Jogler C."/>
        </authorList>
    </citation>
    <scope>NUCLEOTIDE SEQUENCE [LARGE SCALE GENOMIC DNA]</scope>
    <source>
        <strain evidence="1 2">Pan241w</strain>
    </source>
</reference>
<organism evidence="1 2">
    <name type="scientific">Gimesia alba</name>
    <dbReference type="NCBI Taxonomy" id="2527973"/>
    <lineage>
        <taxon>Bacteria</taxon>
        <taxon>Pseudomonadati</taxon>
        <taxon>Planctomycetota</taxon>
        <taxon>Planctomycetia</taxon>
        <taxon>Planctomycetales</taxon>
        <taxon>Planctomycetaceae</taxon>
        <taxon>Gimesia</taxon>
    </lineage>
</organism>
<evidence type="ECO:0000313" key="2">
    <source>
        <dbReference type="Proteomes" id="UP000317171"/>
    </source>
</evidence>
<dbReference type="Proteomes" id="UP000317171">
    <property type="component" value="Chromosome"/>
</dbReference>
<evidence type="ECO:0000313" key="1">
    <source>
        <dbReference type="EMBL" id="QDT42597.1"/>
    </source>
</evidence>
<dbReference type="EMBL" id="CP036269">
    <property type="protein sequence ID" value="QDT42597.1"/>
    <property type="molecule type" value="Genomic_DNA"/>
</dbReference>
<dbReference type="PANTHER" id="PTHR43737:SF1">
    <property type="entry name" value="DUF1501 DOMAIN-CONTAINING PROTEIN"/>
    <property type="match status" value="1"/>
</dbReference>
<dbReference type="AlphaFoldDB" id="A0A517RFE1"/>
<protein>
    <recommendedName>
        <fullName evidence="3">DUF1501 domain-containing protein</fullName>
    </recommendedName>
</protein>
<evidence type="ECO:0008006" key="3">
    <source>
        <dbReference type="Google" id="ProtNLM"/>
    </source>
</evidence>
<dbReference type="KEGG" id="gaz:Pan241w_26830"/>